<proteinExistence type="predicted"/>
<keyword evidence="1" id="KW-0560">Oxidoreductase</keyword>
<dbReference type="CDD" id="cd19071">
    <property type="entry name" value="AKR_AKR1-5-like"/>
    <property type="match status" value="1"/>
</dbReference>
<dbReference type="SUPFAM" id="SSF51430">
    <property type="entry name" value="NAD(P)-linked oxidoreductase"/>
    <property type="match status" value="1"/>
</dbReference>
<gene>
    <name evidence="4" type="ORF">EVOR1521_LOCUS24434</name>
</gene>
<dbReference type="FunFam" id="3.20.20.100:FF:000002">
    <property type="entry name" value="2,5-diketo-D-gluconic acid reductase A"/>
    <property type="match status" value="1"/>
</dbReference>
<dbReference type="Gene3D" id="3.20.20.100">
    <property type="entry name" value="NADP-dependent oxidoreductase domain"/>
    <property type="match status" value="1"/>
</dbReference>
<protein>
    <recommendedName>
        <fullName evidence="3">NADP-dependent oxidoreductase domain-containing protein</fullName>
    </recommendedName>
</protein>
<dbReference type="PANTHER" id="PTHR43827">
    <property type="entry name" value="2,5-DIKETO-D-GLUCONIC ACID REDUCTASE"/>
    <property type="match status" value="1"/>
</dbReference>
<evidence type="ECO:0000313" key="5">
    <source>
        <dbReference type="Proteomes" id="UP001178507"/>
    </source>
</evidence>
<dbReference type="EMBL" id="CAUJNA010003405">
    <property type="protein sequence ID" value="CAJ1401247.1"/>
    <property type="molecule type" value="Genomic_DNA"/>
</dbReference>
<comment type="caution">
    <text evidence="4">The sequence shown here is derived from an EMBL/GenBank/DDBJ whole genome shotgun (WGS) entry which is preliminary data.</text>
</comment>
<dbReference type="PROSITE" id="PS00798">
    <property type="entry name" value="ALDOKETO_REDUCTASE_1"/>
    <property type="match status" value="1"/>
</dbReference>
<dbReference type="Proteomes" id="UP001178507">
    <property type="component" value="Unassembled WGS sequence"/>
</dbReference>
<dbReference type="InterPro" id="IPR020471">
    <property type="entry name" value="AKR"/>
</dbReference>
<dbReference type="InterPro" id="IPR036812">
    <property type="entry name" value="NAD(P)_OxRdtase_dom_sf"/>
</dbReference>
<organism evidence="4 5">
    <name type="scientific">Effrenium voratum</name>
    <dbReference type="NCBI Taxonomy" id="2562239"/>
    <lineage>
        <taxon>Eukaryota</taxon>
        <taxon>Sar</taxon>
        <taxon>Alveolata</taxon>
        <taxon>Dinophyceae</taxon>
        <taxon>Suessiales</taxon>
        <taxon>Symbiodiniaceae</taxon>
        <taxon>Effrenium</taxon>
    </lineage>
</organism>
<reference evidence="4" key="1">
    <citation type="submission" date="2023-08" db="EMBL/GenBank/DDBJ databases">
        <authorList>
            <person name="Chen Y."/>
            <person name="Shah S."/>
            <person name="Dougan E. K."/>
            <person name="Thang M."/>
            <person name="Chan C."/>
        </authorList>
    </citation>
    <scope>NUCLEOTIDE SEQUENCE</scope>
</reference>
<dbReference type="PROSITE" id="PS00063">
    <property type="entry name" value="ALDOKETO_REDUCTASE_3"/>
    <property type="match status" value="1"/>
</dbReference>
<feature type="domain" description="NADP-dependent oxidoreductase" evidence="3">
    <location>
        <begin position="60"/>
        <end position="237"/>
    </location>
</feature>
<dbReference type="AlphaFoldDB" id="A0AA36J8W3"/>
<dbReference type="Pfam" id="PF00248">
    <property type="entry name" value="Aldo_ket_red"/>
    <property type="match status" value="1"/>
</dbReference>
<feature type="region of interest" description="Disordered" evidence="2">
    <location>
        <begin position="1"/>
        <end position="36"/>
    </location>
</feature>
<dbReference type="PRINTS" id="PR00069">
    <property type="entry name" value="ALDKETRDTASE"/>
</dbReference>
<evidence type="ECO:0000259" key="3">
    <source>
        <dbReference type="Pfam" id="PF00248"/>
    </source>
</evidence>
<keyword evidence="5" id="KW-1185">Reference proteome</keyword>
<feature type="region of interest" description="Disordered" evidence="2">
    <location>
        <begin position="317"/>
        <end position="347"/>
    </location>
</feature>
<evidence type="ECO:0000313" key="4">
    <source>
        <dbReference type="EMBL" id="CAJ1401247.1"/>
    </source>
</evidence>
<dbReference type="PROSITE" id="PS00062">
    <property type="entry name" value="ALDOKETO_REDUCTASE_2"/>
    <property type="match status" value="1"/>
</dbReference>
<evidence type="ECO:0000256" key="1">
    <source>
        <dbReference type="ARBA" id="ARBA00023002"/>
    </source>
</evidence>
<dbReference type="InterPro" id="IPR023210">
    <property type="entry name" value="NADP_OxRdtase_dom"/>
</dbReference>
<evidence type="ECO:0000256" key="2">
    <source>
        <dbReference type="SAM" id="MobiDB-lite"/>
    </source>
</evidence>
<dbReference type="GO" id="GO:0016616">
    <property type="term" value="F:oxidoreductase activity, acting on the CH-OH group of donors, NAD or NADP as acceptor"/>
    <property type="evidence" value="ECO:0007669"/>
    <property type="project" value="UniProtKB-ARBA"/>
</dbReference>
<dbReference type="PANTHER" id="PTHR43827:SF13">
    <property type="entry name" value="ALDO_KETO REDUCTASE FAMILY PROTEIN"/>
    <property type="match status" value="1"/>
</dbReference>
<dbReference type="InterPro" id="IPR018170">
    <property type="entry name" value="Aldo/ket_reductase_CS"/>
</dbReference>
<accession>A0AA36J8W3</accession>
<sequence length="347" mass="38399">MSRWGRHKRQEEADAANAPAQAEAEDAQVSAWRSGRPKEKELTIDSRLTLRSGLRMPRFGLGTWQAQGGDCYQAVLEALKVGYRLIDTAQMYGNEAEVGRALQELQIPREEVFIVTKLTGREHGRVAAGHALRESLEKLKLPYVDLFLIHSPRGGLLIETWEAMLHLRDAGLTKAVGVSNFGPQHLRALQALGKELPEVNQIELHCGWHQKETVACCQELGIAVMAYSPLARGKLFGGPLRQVAWSGTEAGLCIRWALQKGYVVIPKSVTPERIRSNATVFQTSLDAVQMEQLESLDRGLCTCPAARAMDLPWAEVADRKPKGKGKGNSQPQARLPTRGETWVDALR</sequence>
<name>A0AA36J8W3_9DINO</name>